<dbReference type="Proteomes" id="UP000236151">
    <property type="component" value="Unassembled WGS sequence"/>
</dbReference>
<proteinExistence type="predicted"/>
<dbReference type="AlphaFoldDB" id="A0A2K2EZF8"/>
<dbReference type="EMBL" id="NIOJ01000120">
    <property type="protein sequence ID" value="PNT91912.1"/>
    <property type="molecule type" value="Genomic_DNA"/>
</dbReference>
<organism evidence="1 2">
    <name type="scientific">Clostridium thermosuccinogenes</name>
    <dbReference type="NCBI Taxonomy" id="84032"/>
    <lineage>
        <taxon>Bacteria</taxon>
        <taxon>Bacillati</taxon>
        <taxon>Bacillota</taxon>
        <taxon>Clostridia</taxon>
        <taxon>Eubacteriales</taxon>
        <taxon>Clostridiaceae</taxon>
        <taxon>Clostridium</taxon>
    </lineage>
</organism>
<name>A0A2K2EZF8_9CLOT</name>
<reference evidence="1 2" key="1">
    <citation type="submission" date="2017-06" db="EMBL/GenBank/DDBJ databases">
        <title>Investigating the central metabolism of Clostridium thermosuccinogenes.</title>
        <authorList>
            <person name="Koendjbiharie J.G."/>
            <person name="van Kranenburg R."/>
        </authorList>
    </citation>
    <scope>NUCLEOTIDE SEQUENCE [LARGE SCALE GENOMIC DNA]</scope>
    <source>
        <strain evidence="1 2">DSM 5806</strain>
    </source>
</reference>
<comment type="caution">
    <text evidence="1">The sequence shown here is derived from an EMBL/GenBank/DDBJ whole genome shotgun (WGS) entry which is preliminary data.</text>
</comment>
<accession>A0A2K2EZF8</accession>
<gene>
    <name evidence="1" type="ORF">CDQ84_19020</name>
</gene>
<protein>
    <submittedName>
        <fullName evidence="1">Uncharacterized protein</fullName>
    </submittedName>
</protein>
<evidence type="ECO:0000313" key="1">
    <source>
        <dbReference type="EMBL" id="PNT91912.1"/>
    </source>
</evidence>
<keyword evidence="2" id="KW-1185">Reference proteome</keyword>
<sequence>MVNAPAKAGQPIGILNIDLERERLASIKVVAPLTRKDAPLGLSLAWLSSNGYVFMQDKTRGAFTLYFSFGCAHTERI</sequence>
<evidence type="ECO:0000313" key="2">
    <source>
        <dbReference type="Proteomes" id="UP000236151"/>
    </source>
</evidence>
<dbReference type="KEGG" id="cthd:CDO33_13070"/>